<keyword evidence="8" id="KW-1185">Reference proteome</keyword>
<dbReference type="InterPro" id="IPR017896">
    <property type="entry name" value="4Fe4S_Fe-S-bd"/>
</dbReference>
<dbReference type="PROSITE" id="PS00198">
    <property type="entry name" value="4FE4S_FER_1"/>
    <property type="match status" value="1"/>
</dbReference>
<dbReference type="PROSITE" id="PS51379">
    <property type="entry name" value="4FE4S_FER_2"/>
    <property type="match status" value="2"/>
</dbReference>
<feature type="compositionally biased region" description="Gly residues" evidence="5">
    <location>
        <begin position="364"/>
        <end position="376"/>
    </location>
</feature>
<protein>
    <submittedName>
        <fullName evidence="7">Pyruvate:ferredoxin oxidoreductase</fullName>
    </submittedName>
</protein>
<accession>A0ABM6PCB6</accession>
<reference evidence="7 8" key="4">
    <citation type="journal article" date="2018" name="Environ. Microbiol. Rep.">
        <title>Phylogenetic distribution of roseobacticides in the Roseobacter group and their effect on microalgae.</title>
        <authorList>
            <person name="Sonnenschein E.C."/>
            <person name="Phippen C.B."/>
            <person name="Bentzon-Tilia M."/>
            <person name="Rasmussen S.A."/>
            <person name="Nielsen K.F."/>
            <person name="Gram L."/>
        </authorList>
    </citation>
    <scope>NUCLEOTIDE SEQUENCE [LARGE SCALE GENOMIC DNA]</scope>
    <source>
        <strain evidence="7 8">P36</strain>
    </source>
</reference>
<dbReference type="InterPro" id="IPR050572">
    <property type="entry name" value="Fe-S_Ferredoxin"/>
</dbReference>
<sequence>MTVWENVQLCLRSLPDVRDRTEHKATAQVSHPGSSYRRYNPESQVRWPLADLCQAAMQRRQKHCGDDRGIRGVDQVLVMYDAQHELEVSTLKDRVALTGMDVIAAATRGLERAGHADLLHAISDGFDWVLVEAALEQNARLAQLREMELAACFGLEDRVVLFHSTIHLEQLLTEGISQLPELVHRGTDGDSGVKPARRREALQLFASVTLSEDMDVIALPQDAPYGGIELTDDCTLCQACTWVCPTNALIGAENGAGLDFVEADCMQCGLCVSVCRQNAIRLVPRLELSPHRMAVSLTHQDFFWSDGVSGSSSTEVLTADQTEVQGQASCLNETDRGPNDLTIENHSLSCDPVKKDRQGPDDWPGGGAGTWSGEGGADLKERGPETASSRSGQVDTRRVLWPDLARVSALFGAGRADKLS</sequence>
<evidence type="ECO:0000256" key="3">
    <source>
        <dbReference type="ARBA" id="ARBA00023004"/>
    </source>
</evidence>
<feature type="region of interest" description="Disordered" evidence="5">
    <location>
        <begin position="328"/>
        <end position="398"/>
    </location>
</feature>
<reference evidence="7 8" key="3">
    <citation type="journal article" date="2017" name="Int. J. Syst. Evol. Microbiol.">
        <title>Adaptation of Surface-Associated Bacteria to the Open Ocean: A Genomically Distinct Subpopulation of Phaeobacter gallaeciensis Colonizes Pacific Mesozooplankton.</title>
        <authorList>
            <person name="Freese H.M."/>
            <person name="Methner A."/>
            <person name="Overmann J."/>
        </authorList>
    </citation>
    <scope>NUCLEOTIDE SEQUENCE [LARGE SCALE GENOMIC DNA]</scope>
    <source>
        <strain evidence="7 8">P36</strain>
    </source>
</reference>
<evidence type="ECO:0000256" key="4">
    <source>
        <dbReference type="ARBA" id="ARBA00023014"/>
    </source>
</evidence>
<dbReference type="Gene3D" id="3.30.70.20">
    <property type="match status" value="1"/>
</dbReference>
<keyword evidence="4" id="KW-0411">Iron-sulfur</keyword>
<evidence type="ECO:0000313" key="7">
    <source>
        <dbReference type="EMBL" id="ATG35362.1"/>
    </source>
</evidence>
<evidence type="ECO:0000259" key="6">
    <source>
        <dbReference type="PROSITE" id="PS51379"/>
    </source>
</evidence>
<dbReference type="SUPFAM" id="SSF54862">
    <property type="entry name" value="4Fe-4S ferredoxins"/>
    <property type="match status" value="1"/>
</dbReference>
<keyword evidence="1" id="KW-0004">4Fe-4S</keyword>
<gene>
    <name evidence="7" type="ORF">PhaeoP36_01209</name>
</gene>
<feature type="domain" description="4Fe-4S ferredoxin-type" evidence="6">
    <location>
        <begin position="256"/>
        <end position="285"/>
    </location>
</feature>
<evidence type="ECO:0000313" key="8">
    <source>
        <dbReference type="Proteomes" id="UP000218891"/>
    </source>
</evidence>
<dbReference type="Proteomes" id="UP000218891">
    <property type="component" value="Chromosome"/>
</dbReference>
<evidence type="ECO:0000256" key="5">
    <source>
        <dbReference type="SAM" id="MobiDB-lite"/>
    </source>
</evidence>
<evidence type="ECO:0000256" key="1">
    <source>
        <dbReference type="ARBA" id="ARBA00022485"/>
    </source>
</evidence>
<organism evidence="7 8">
    <name type="scientific">Phaeobacter piscinae</name>
    <dbReference type="NCBI Taxonomy" id="1580596"/>
    <lineage>
        <taxon>Bacteria</taxon>
        <taxon>Pseudomonadati</taxon>
        <taxon>Pseudomonadota</taxon>
        <taxon>Alphaproteobacteria</taxon>
        <taxon>Rhodobacterales</taxon>
        <taxon>Roseobacteraceae</taxon>
        <taxon>Phaeobacter</taxon>
    </lineage>
</organism>
<dbReference type="Pfam" id="PF13187">
    <property type="entry name" value="Fer4_9"/>
    <property type="match status" value="1"/>
</dbReference>
<keyword evidence="3" id="KW-0408">Iron</keyword>
<evidence type="ECO:0000256" key="2">
    <source>
        <dbReference type="ARBA" id="ARBA00022723"/>
    </source>
</evidence>
<proteinExistence type="predicted"/>
<reference evidence="7 8" key="2">
    <citation type="journal article" date="2017" name="Genome Biol. Evol.">
        <title>Trajectories and Drivers of Genome Evolution in Surface-Associated Marine Phaeobacter.</title>
        <authorList>
            <person name="Freese H.M."/>
            <person name="Sikorski J."/>
            <person name="Bunk B."/>
            <person name="Scheuner C."/>
            <person name="Meier-Kolthoff J.P."/>
            <person name="Sproer C."/>
            <person name="Gram L."/>
            <person name="Overmann J."/>
        </authorList>
    </citation>
    <scope>NUCLEOTIDE SEQUENCE [LARGE SCALE GENOMIC DNA]</scope>
    <source>
        <strain evidence="7 8">P36</strain>
    </source>
</reference>
<feature type="domain" description="4Fe-4S ferredoxin-type" evidence="6">
    <location>
        <begin position="224"/>
        <end position="254"/>
    </location>
</feature>
<keyword evidence="2" id="KW-0479">Metal-binding</keyword>
<dbReference type="EMBL" id="CP010643">
    <property type="protein sequence ID" value="ATG35362.1"/>
    <property type="molecule type" value="Genomic_DNA"/>
</dbReference>
<dbReference type="PANTHER" id="PTHR43687:SF4">
    <property type="entry name" value="BLR5484 PROTEIN"/>
    <property type="match status" value="1"/>
</dbReference>
<name>A0ABM6PCB6_9RHOB</name>
<dbReference type="PANTHER" id="PTHR43687">
    <property type="entry name" value="ADENYLYLSULFATE REDUCTASE, BETA SUBUNIT"/>
    <property type="match status" value="1"/>
</dbReference>
<keyword evidence="7" id="KW-0670">Pyruvate</keyword>
<reference evidence="7 8" key="1">
    <citation type="journal article" date="2017" name="Front. Microbiol.">
        <title>Phaeobacter piscinae sp. nov., a species of the Roseobacter group and potential aquaculture probiont.</title>
        <authorList>
            <person name="Sonnenschein E.C."/>
            <person name="Phippen C.B.W."/>
            <person name="Nielsen K.F."/>
            <person name="Mateiu R.V."/>
            <person name="Melchiorsen J."/>
            <person name="Gram L."/>
            <person name="Overmann J."/>
            <person name="Freese H.M."/>
        </authorList>
    </citation>
    <scope>NUCLEOTIDE SEQUENCE [LARGE SCALE GENOMIC DNA]</scope>
    <source>
        <strain evidence="7 8">P36</strain>
    </source>
</reference>
<dbReference type="InterPro" id="IPR017900">
    <property type="entry name" value="4Fe4S_Fe_S_CS"/>
</dbReference>